<gene>
    <name evidence="2" type="ORF">SSV_1422</name>
</gene>
<organism evidence="2 3">
    <name type="scientific">Streptococcus sanguinis</name>
    <dbReference type="NCBI Taxonomy" id="1305"/>
    <lineage>
        <taxon>Bacteria</taxon>
        <taxon>Bacillati</taxon>
        <taxon>Bacillota</taxon>
        <taxon>Bacilli</taxon>
        <taxon>Lactobacillales</taxon>
        <taxon>Streptococcaceae</taxon>
        <taxon>Streptococcus</taxon>
    </lineage>
</organism>
<feature type="transmembrane region" description="Helical" evidence="1">
    <location>
        <begin position="16"/>
        <end position="35"/>
    </location>
</feature>
<name>A0A0B7GM08_STRSA</name>
<evidence type="ECO:0000313" key="2">
    <source>
        <dbReference type="EMBL" id="CEL90716.1"/>
    </source>
</evidence>
<keyword evidence="1" id="KW-1133">Transmembrane helix</keyword>
<dbReference type="Proteomes" id="UP000183504">
    <property type="component" value="Unassembled WGS sequence"/>
</dbReference>
<keyword evidence="1" id="KW-0812">Transmembrane</keyword>
<protein>
    <submittedName>
        <fullName evidence="2">Uncharacterized protein</fullName>
    </submittedName>
</protein>
<evidence type="ECO:0000313" key="3">
    <source>
        <dbReference type="Proteomes" id="UP000183504"/>
    </source>
</evidence>
<accession>A0A0B7GM08</accession>
<reference evidence="2 3" key="1">
    <citation type="submission" date="2015-01" db="EMBL/GenBank/DDBJ databases">
        <authorList>
            <person name="Pelicic Vladimir"/>
        </authorList>
    </citation>
    <scope>NUCLEOTIDE SEQUENCE [LARGE SCALE GENOMIC DNA]</scope>
    <source>
        <strain evidence="2 3">2908</strain>
    </source>
</reference>
<proteinExistence type="predicted"/>
<sequence length="44" mass="5243">MNKENEAGTIVSKPHFLYLNMFQAAVKFFLFISLFRNRISEYNL</sequence>
<dbReference type="EMBL" id="CDMW01000001">
    <property type="protein sequence ID" value="CEL90716.1"/>
    <property type="molecule type" value="Genomic_DNA"/>
</dbReference>
<keyword evidence="1" id="KW-0472">Membrane</keyword>
<dbReference type="AlphaFoldDB" id="A0A0B7GM08"/>
<evidence type="ECO:0000256" key="1">
    <source>
        <dbReference type="SAM" id="Phobius"/>
    </source>
</evidence>